<gene>
    <name evidence="1" type="ORF">Pla52n_42550</name>
</gene>
<evidence type="ECO:0000313" key="1">
    <source>
        <dbReference type="EMBL" id="TWU00886.1"/>
    </source>
</evidence>
<dbReference type="RefSeq" id="WP_146521430.1">
    <property type="nucleotide sequence ID" value="NZ_CP151726.1"/>
</dbReference>
<name>A0A5C6AP48_9BACT</name>
<reference evidence="1 2" key="1">
    <citation type="submission" date="2019-02" db="EMBL/GenBank/DDBJ databases">
        <title>Deep-cultivation of Planctomycetes and their phenomic and genomic characterization uncovers novel biology.</title>
        <authorList>
            <person name="Wiegand S."/>
            <person name="Jogler M."/>
            <person name="Boedeker C."/>
            <person name="Pinto D."/>
            <person name="Vollmers J."/>
            <person name="Rivas-Marin E."/>
            <person name="Kohn T."/>
            <person name="Peeters S.H."/>
            <person name="Heuer A."/>
            <person name="Rast P."/>
            <person name="Oberbeckmann S."/>
            <person name="Bunk B."/>
            <person name="Jeske O."/>
            <person name="Meyerdierks A."/>
            <person name="Storesund J.E."/>
            <person name="Kallscheuer N."/>
            <person name="Luecker S."/>
            <person name="Lage O.M."/>
            <person name="Pohl T."/>
            <person name="Merkel B.J."/>
            <person name="Hornburger P."/>
            <person name="Mueller R.-W."/>
            <person name="Bruemmer F."/>
            <person name="Labrenz M."/>
            <person name="Spormann A.M."/>
            <person name="Op Den Camp H."/>
            <person name="Overmann J."/>
            <person name="Amann R."/>
            <person name="Jetten M.S.M."/>
            <person name="Mascher T."/>
            <person name="Medema M.H."/>
            <person name="Devos D.P."/>
            <person name="Kaster A.-K."/>
            <person name="Ovreas L."/>
            <person name="Rohde M."/>
            <person name="Galperin M.Y."/>
            <person name="Jogler C."/>
        </authorList>
    </citation>
    <scope>NUCLEOTIDE SEQUENCE [LARGE SCALE GENOMIC DNA]</scope>
    <source>
        <strain evidence="1 2">Pla52n</strain>
    </source>
</reference>
<dbReference type="AlphaFoldDB" id="A0A5C6AP48"/>
<evidence type="ECO:0000313" key="2">
    <source>
        <dbReference type="Proteomes" id="UP000320176"/>
    </source>
</evidence>
<dbReference type="Proteomes" id="UP000320176">
    <property type="component" value="Unassembled WGS sequence"/>
</dbReference>
<comment type="caution">
    <text evidence="1">The sequence shown here is derived from an EMBL/GenBank/DDBJ whole genome shotgun (WGS) entry which is preliminary data.</text>
</comment>
<protein>
    <submittedName>
        <fullName evidence="1">Uncharacterized protein</fullName>
    </submittedName>
</protein>
<accession>A0A5C6AP48</accession>
<keyword evidence="2" id="KW-1185">Reference proteome</keyword>
<dbReference type="EMBL" id="SJPN01000005">
    <property type="protein sequence ID" value="TWU00886.1"/>
    <property type="molecule type" value="Genomic_DNA"/>
</dbReference>
<proteinExistence type="predicted"/>
<sequence precursor="true">MRHEPHHCTKTLDDQIQQDCLLYLLGELSADRQADFEASLCDSAIADELNRQSELLIRVSHCKFETPVHAETSTKTNLDRNPHSPALPRWRVAVSLLAIAATVLILVTLNTSPGSNSSVIRTSQAEQPSVDLMIAKAWVEQPGSMAMDDVPNLSSDWLTPEEFETQPTEESLDESFSWMVVAVAAGDDIDG</sequence>
<organism evidence="1 2">
    <name type="scientific">Stieleria varia</name>
    <dbReference type="NCBI Taxonomy" id="2528005"/>
    <lineage>
        <taxon>Bacteria</taxon>
        <taxon>Pseudomonadati</taxon>
        <taxon>Planctomycetota</taxon>
        <taxon>Planctomycetia</taxon>
        <taxon>Pirellulales</taxon>
        <taxon>Pirellulaceae</taxon>
        <taxon>Stieleria</taxon>
    </lineage>
</organism>